<dbReference type="Proteomes" id="UP000030765">
    <property type="component" value="Unassembled WGS sequence"/>
</dbReference>
<keyword evidence="3" id="KW-1185">Reference proteome</keyword>
<gene>
    <name evidence="1" type="ORF">ZHAS_00013404</name>
</gene>
<evidence type="ECO:0000313" key="1">
    <source>
        <dbReference type="EMBL" id="KFB45466.1"/>
    </source>
</evidence>
<organism evidence="1">
    <name type="scientific">Anopheles sinensis</name>
    <name type="common">Mosquito</name>
    <dbReference type="NCBI Taxonomy" id="74873"/>
    <lineage>
        <taxon>Eukaryota</taxon>
        <taxon>Metazoa</taxon>
        <taxon>Ecdysozoa</taxon>
        <taxon>Arthropoda</taxon>
        <taxon>Hexapoda</taxon>
        <taxon>Insecta</taxon>
        <taxon>Pterygota</taxon>
        <taxon>Neoptera</taxon>
        <taxon>Endopterygota</taxon>
        <taxon>Diptera</taxon>
        <taxon>Nematocera</taxon>
        <taxon>Culicoidea</taxon>
        <taxon>Culicidae</taxon>
        <taxon>Anophelinae</taxon>
        <taxon>Anopheles</taxon>
    </lineage>
</organism>
<dbReference type="AlphaFoldDB" id="A0A084W5H2"/>
<dbReference type="VEuPathDB" id="VectorBase:ASIC013404"/>
<reference evidence="1 3" key="1">
    <citation type="journal article" date="2014" name="BMC Genomics">
        <title>Genome sequence of Anopheles sinensis provides insight into genetics basis of mosquito competence for malaria parasites.</title>
        <authorList>
            <person name="Zhou D."/>
            <person name="Zhang D."/>
            <person name="Ding G."/>
            <person name="Shi L."/>
            <person name="Hou Q."/>
            <person name="Ye Y."/>
            <person name="Xu Y."/>
            <person name="Zhou H."/>
            <person name="Xiong C."/>
            <person name="Li S."/>
            <person name="Yu J."/>
            <person name="Hong S."/>
            <person name="Yu X."/>
            <person name="Zou P."/>
            <person name="Chen C."/>
            <person name="Chang X."/>
            <person name="Wang W."/>
            <person name="Lv Y."/>
            <person name="Sun Y."/>
            <person name="Ma L."/>
            <person name="Shen B."/>
            <person name="Zhu C."/>
        </authorList>
    </citation>
    <scope>NUCLEOTIDE SEQUENCE [LARGE SCALE GENOMIC DNA]</scope>
</reference>
<evidence type="ECO:0000313" key="3">
    <source>
        <dbReference type="Proteomes" id="UP000030765"/>
    </source>
</evidence>
<evidence type="ECO:0000313" key="2">
    <source>
        <dbReference type="EnsemblMetazoa" id="ASIC013404-PA"/>
    </source>
</evidence>
<reference evidence="2" key="2">
    <citation type="submission" date="2020-05" db="UniProtKB">
        <authorList>
            <consortium name="EnsemblMetazoa"/>
        </authorList>
    </citation>
    <scope>IDENTIFICATION</scope>
</reference>
<protein>
    <submittedName>
        <fullName evidence="1 2">Uncharacterized protein</fullName>
    </submittedName>
</protein>
<dbReference type="EMBL" id="ATLV01020636">
    <property type="status" value="NOT_ANNOTATED_CDS"/>
    <property type="molecule type" value="Genomic_DNA"/>
</dbReference>
<name>A0A084W5H2_ANOSI</name>
<dbReference type="EnsemblMetazoa" id="ASIC013404-RA">
    <property type="protein sequence ID" value="ASIC013404-PA"/>
    <property type="gene ID" value="ASIC013404"/>
</dbReference>
<proteinExistence type="predicted"/>
<dbReference type="EMBL" id="KE525303">
    <property type="protein sequence ID" value="KFB45466.1"/>
    <property type="molecule type" value="Genomic_DNA"/>
</dbReference>
<sequence>MTRCRRRCPSLTKATSTKGAGCVCRGVDRGLHPFCRLGQLSIGARTVVADRAPQQVHRKAPTRFGFWHSGETRAALINCCTGNLSQ</sequence>
<accession>A0A084W5H2</accession>